<dbReference type="GeneID" id="75021753"/>
<evidence type="ECO:0000259" key="1">
    <source>
        <dbReference type="Pfam" id="PF06568"/>
    </source>
</evidence>
<organism evidence="2 3">
    <name type="scientific">Serratia entomophila</name>
    <dbReference type="NCBI Taxonomy" id="42906"/>
    <lineage>
        <taxon>Bacteria</taxon>
        <taxon>Pseudomonadati</taxon>
        <taxon>Pseudomonadota</taxon>
        <taxon>Gammaproteobacteria</taxon>
        <taxon>Enterobacterales</taxon>
        <taxon>Yersiniaceae</taxon>
        <taxon>Serratia</taxon>
    </lineage>
</organism>
<evidence type="ECO:0000313" key="3">
    <source>
        <dbReference type="Proteomes" id="UP001056873"/>
    </source>
</evidence>
<dbReference type="EMBL" id="CP074347">
    <property type="protein sequence ID" value="USV02280.1"/>
    <property type="molecule type" value="Genomic_DNA"/>
</dbReference>
<reference evidence="2" key="1">
    <citation type="journal article" date="2022" name="BMC Genomics">
        <title>Genome sequence of the entomopathogenic Serratia entomophila isolate 626 and characterisation of the species specific itaconate degradation pathway.</title>
        <authorList>
            <person name="Vaughan A.L."/>
            <person name="Altermann E."/>
            <person name="Glare T.R."/>
            <person name="Hurst M.R.H."/>
        </authorList>
    </citation>
    <scope>NUCLEOTIDE SEQUENCE</scope>
    <source>
        <strain evidence="2">626</strain>
    </source>
</reference>
<protein>
    <submittedName>
        <fullName evidence="2">DUF1127 domain-containing protein</fullName>
    </submittedName>
</protein>
<dbReference type="Proteomes" id="UP001056873">
    <property type="component" value="Chromosome"/>
</dbReference>
<evidence type="ECO:0000313" key="2">
    <source>
        <dbReference type="EMBL" id="USV02280.1"/>
    </source>
</evidence>
<proteinExistence type="predicted"/>
<name>A0ABY5CX02_9GAMM</name>
<sequence length="62" mass="7316">MSVLSLVKAPAARRRLLSRWRLYLLRHRTRKALLQLDEARLTDIGLTRAQAVREGCKPFWKE</sequence>
<feature type="domain" description="YjiS-like" evidence="1">
    <location>
        <begin position="16"/>
        <end position="51"/>
    </location>
</feature>
<accession>A0ABY5CX02</accession>
<dbReference type="Pfam" id="PF06568">
    <property type="entry name" value="YjiS-like"/>
    <property type="match status" value="1"/>
</dbReference>
<dbReference type="RefSeq" id="WP_234589998.1">
    <property type="nucleotide sequence ID" value="NZ_CAMIPE010000001.1"/>
</dbReference>
<gene>
    <name evidence="2" type="ORF">KFQ06_07140</name>
</gene>
<keyword evidence="3" id="KW-1185">Reference proteome</keyword>
<dbReference type="InterPro" id="IPR009506">
    <property type="entry name" value="YjiS-like"/>
</dbReference>